<keyword evidence="3 9" id="KW-0812">Transmembrane</keyword>
<dbReference type="PhylomeDB" id="A7S2J0"/>
<comment type="subcellular location">
    <subcellularLocation>
        <location evidence="1">Cell membrane</location>
        <topology evidence="1">Multi-pass membrane protein</topology>
    </subcellularLocation>
</comment>
<dbReference type="OMA" id="LAIRACI"/>
<feature type="transmembrane region" description="Helical" evidence="10">
    <location>
        <begin position="64"/>
        <end position="85"/>
    </location>
</feature>
<protein>
    <recommendedName>
        <fullName evidence="11">G-protein coupled receptors family 1 profile domain-containing protein</fullName>
    </recommendedName>
</protein>
<dbReference type="InterPro" id="IPR000276">
    <property type="entry name" value="GPCR_Rhodpsn"/>
</dbReference>
<evidence type="ECO:0000313" key="13">
    <source>
        <dbReference type="Proteomes" id="UP000001593"/>
    </source>
</evidence>
<dbReference type="HOGENOM" id="CLU_1387359_0_0_1"/>
<accession>A7S2J0</accession>
<dbReference type="eggNOG" id="KOG3656">
    <property type="taxonomic scope" value="Eukaryota"/>
</dbReference>
<dbReference type="SUPFAM" id="SSF81321">
    <property type="entry name" value="Family A G protein-coupled receptor-like"/>
    <property type="match status" value="1"/>
</dbReference>
<feature type="transmembrane region" description="Helical" evidence="10">
    <location>
        <begin position="118"/>
        <end position="144"/>
    </location>
</feature>
<keyword evidence="2" id="KW-1003">Cell membrane</keyword>
<feature type="transmembrane region" description="Helical" evidence="10">
    <location>
        <begin position="164"/>
        <end position="187"/>
    </location>
</feature>
<dbReference type="InParanoid" id="A7S2J0"/>
<evidence type="ECO:0000256" key="7">
    <source>
        <dbReference type="ARBA" id="ARBA00023170"/>
    </source>
</evidence>
<evidence type="ECO:0000256" key="9">
    <source>
        <dbReference type="RuleBase" id="RU000688"/>
    </source>
</evidence>
<comment type="similarity">
    <text evidence="9">Belongs to the G-protein coupled receptor 1 family.</text>
</comment>
<evidence type="ECO:0000256" key="1">
    <source>
        <dbReference type="ARBA" id="ARBA00004651"/>
    </source>
</evidence>
<keyword evidence="6 10" id="KW-0472">Membrane</keyword>
<dbReference type="InterPro" id="IPR017452">
    <property type="entry name" value="GPCR_Rhodpsn_7TM"/>
</dbReference>
<sequence length="197" mass="21859">METVLFACFYFLICVFATFGNLLVLAAIARNRCLQTPSNYLLANLAITDSLQGMISIPLRIAELLLATSNITLLCQISIPISTIFGSTSNITILFISIERFVAILFPYFYYSAVTPNTIFVTIAGGWTCTVILGLLPSLGWGGIVPATEQALCRFPSFLTRQYITTLFIIVHFIPITTVICLYGFILRASLRHSRRI</sequence>
<organism evidence="12 13">
    <name type="scientific">Nematostella vectensis</name>
    <name type="common">Starlet sea anemone</name>
    <dbReference type="NCBI Taxonomy" id="45351"/>
    <lineage>
        <taxon>Eukaryota</taxon>
        <taxon>Metazoa</taxon>
        <taxon>Cnidaria</taxon>
        <taxon>Anthozoa</taxon>
        <taxon>Hexacorallia</taxon>
        <taxon>Actiniaria</taxon>
        <taxon>Edwardsiidae</taxon>
        <taxon>Nematostella</taxon>
    </lineage>
</organism>
<dbReference type="PROSITE" id="PS00237">
    <property type="entry name" value="G_PROTEIN_RECEP_F1_1"/>
    <property type="match status" value="1"/>
</dbReference>
<dbReference type="EMBL" id="DS469569">
    <property type="protein sequence ID" value="EDO42009.1"/>
    <property type="molecule type" value="Genomic_DNA"/>
</dbReference>
<dbReference type="AlphaFoldDB" id="A7S2J0"/>
<name>A7S2J0_NEMVE</name>
<keyword evidence="13" id="KW-1185">Reference proteome</keyword>
<dbReference type="GO" id="GO:0005886">
    <property type="term" value="C:plasma membrane"/>
    <property type="evidence" value="ECO:0000318"/>
    <property type="project" value="GO_Central"/>
</dbReference>
<gene>
    <name evidence="12" type="ORF">NEMVEDRAFT_v1g102193</name>
</gene>
<evidence type="ECO:0000256" key="6">
    <source>
        <dbReference type="ARBA" id="ARBA00023136"/>
    </source>
</evidence>
<evidence type="ECO:0000259" key="11">
    <source>
        <dbReference type="PROSITE" id="PS50262"/>
    </source>
</evidence>
<dbReference type="GO" id="GO:0007186">
    <property type="term" value="P:G protein-coupled receptor signaling pathway"/>
    <property type="evidence" value="ECO:0000318"/>
    <property type="project" value="GO_Central"/>
</dbReference>
<keyword evidence="8 9" id="KW-0807">Transducer</keyword>
<proteinExistence type="inferred from homology"/>
<dbReference type="Gene3D" id="1.20.1070.10">
    <property type="entry name" value="Rhodopsin 7-helix transmembrane proteins"/>
    <property type="match status" value="1"/>
</dbReference>
<evidence type="ECO:0000256" key="5">
    <source>
        <dbReference type="ARBA" id="ARBA00023040"/>
    </source>
</evidence>
<evidence type="ECO:0000256" key="3">
    <source>
        <dbReference type="ARBA" id="ARBA00022692"/>
    </source>
</evidence>
<dbReference type="Pfam" id="PF00001">
    <property type="entry name" value="7tm_1"/>
    <property type="match status" value="1"/>
</dbReference>
<feature type="non-terminal residue" evidence="12">
    <location>
        <position position="197"/>
    </location>
</feature>
<dbReference type="Proteomes" id="UP000001593">
    <property type="component" value="Unassembled WGS sequence"/>
</dbReference>
<dbReference type="PROSITE" id="PS50262">
    <property type="entry name" value="G_PROTEIN_RECEP_F1_2"/>
    <property type="match status" value="1"/>
</dbReference>
<keyword evidence="4 10" id="KW-1133">Transmembrane helix</keyword>
<dbReference type="PANTHER" id="PTHR24249">
    <property type="entry name" value="HISTAMINE RECEPTOR-RELATED G-PROTEIN COUPLED RECEPTOR"/>
    <property type="match status" value="1"/>
</dbReference>
<evidence type="ECO:0000313" key="12">
    <source>
        <dbReference type="EMBL" id="EDO42009.1"/>
    </source>
</evidence>
<keyword evidence="5 9" id="KW-0297">G-protein coupled receptor</keyword>
<dbReference type="PANTHER" id="PTHR24249:SF372">
    <property type="entry name" value="G-PROTEIN COUPLED RECEPTORS FAMILY 1 PROFILE DOMAIN-CONTAINING PROTEIN"/>
    <property type="match status" value="1"/>
</dbReference>
<dbReference type="STRING" id="45351.A7S2J0"/>
<keyword evidence="7 9" id="KW-0675">Receptor</keyword>
<dbReference type="PRINTS" id="PR00237">
    <property type="entry name" value="GPCRRHODOPSN"/>
</dbReference>
<dbReference type="InterPro" id="IPR050569">
    <property type="entry name" value="TAAR"/>
</dbReference>
<evidence type="ECO:0000256" key="2">
    <source>
        <dbReference type="ARBA" id="ARBA00022475"/>
    </source>
</evidence>
<feature type="transmembrane region" description="Helical" evidence="10">
    <location>
        <begin position="6"/>
        <end position="29"/>
    </location>
</feature>
<evidence type="ECO:0000256" key="8">
    <source>
        <dbReference type="ARBA" id="ARBA00023224"/>
    </source>
</evidence>
<feature type="domain" description="G-protein coupled receptors family 1 profile" evidence="11">
    <location>
        <begin position="20"/>
        <end position="197"/>
    </location>
</feature>
<reference evidence="12 13" key="1">
    <citation type="journal article" date="2007" name="Science">
        <title>Sea anemone genome reveals ancestral eumetazoan gene repertoire and genomic organization.</title>
        <authorList>
            <person name="Putnam N.H."/>
            <person name="Srivastava M."/>
            <person name="Hellsten U."/>
            <person name="Dirks B."/>
            <person name="Chapman J."/>
            <person name="Salamov A."/>
            <person name="Terry A."/>
            <person name="Shapiro H."/>
            <person name="Lindquist E."/>
            <person name="Kapitonov V.V."/>
            <person name="Jurka J."/>
            <person name="Genikhovich G."/>
            <person name="Grigoriev I.V."/>
            <person name="Lucas S.M."/>
            <person name="Steele R.E."/>
            <person name="Finnerty J.R."/>
            <person name="Technau U."/>
            <person name="Martindale M.Q."/>
            <person name="Rokhsar D.S."/>
        </authorList>
    </citation>
    <scope>NUCLEOTIDE SEQUENCE [LARGE SCALE GENOMIC DNA]</scope>
    <source>
        <strain evidence="13">CH2 X CH6</strain>
    </source>
</reference>
<evidence type="ECO:0000256" key="4">
    <source>
        <dbReference type="ARBA" id="ARBA00022989"/>
    </source>
</evidence>
<evidence type="ECO:0000256" key="10">
    <source>
        <dbReference type="SAM" id="Phobius"/>
    </source>
</evidence>
<feature type="transmembrane region" description="Helical" evidence="10">
    <location>
        <begin position="91"/>
        <end position="111"/>
    </location>
</feature>
<dbReference type="GO" id="GO:0004930">
    <property type="term" value="F:G protein-coupled receptor activity"/>
    <property type="evidence" value="ECO:0000318"/>
    <property type="project" value="GO_Central"/>
</dbReference>